<proteinExistence type="predicted"/>
<keyword evidence="1" id="KW-1133">Transmembrane helix</keyword>
<evidence type="ECO:0000313" key="2">
    <source>
        <dbReference type="EMBL" id="TYZ09193.1"/>
    </source>
</evidence>
<protein>
    <submittedName>
        <fullName evidence="2">Uncharacterized protein</fullName>
    </submittedName>
</protein>
<dbReference type="EMBL" id="VTHL01000010">
    <property type="protein sequence ID" value="TYZ09193.1"/>
    <property type="molecule type" value="Genomic_DNA"/>
</dbReference>
<accession>A0A5D6V072</accession>
<feature type="transmembrane region" description="Helical" evidence="1">
    <location>
        <begin position="31"/>
        <end position="53"/>
    </location>
</feature>
<keyword evidence="1" id="KW-0472">Membrane</keyword>
<dbReference type="AlphaFoldDB" id="A0A5D6V072"/>
<dbReference type="Proteomes" id="UP000322791">
    <property type="component" value="Unassembled WGS sequence"/>
</dbReference>
<name>A0A5D6V072_9BACT</name>
<reference evidence="2 3" key="1">
    <citation type="submission" date="2019-08" db="EMBL/GenBank/DDBJ databases">
        <authorList>
            <person name="Seo M.-J."/>
        </authorList>
    </citation>
    <scope>NUCLEOTIDE SEQUENCE [LARGE SCALE GENOMIC DNA]</scope>
    <source>
        <strain evidence="2 3">KIGAM108</strain>
    </source>
</reference>
<gene>
    <name evidence="2" type="ORF">FY528_10615</name>
</gene>
<sequence length="104" mass="11583">MFVDLLLATLSLFLLIPLVTGYCACSYGRSFWLWFALGCLLPVASLVVLAILLHRKEMQPGERLLAEAREVLASAVEEESRLWQELSPLTNATGLRQSPLSAHR</sequence>
<comment type="caution">
    <text evidence="2">The sequence shown here is derived from an EMBL/GenBank/DDBJ whole genome shotgun (WGS) entry which is preliminary data.</text>
</comment>
<keyword evidence="1" id="KW-0812">Transmembrane</keyword>
<evidence type="ECO:0000313" key="3">
    <source>
        <dbReference type="Proteomes" id="UP000322791"/>
    </source>
</evidence>
<organism evidence="2 3">
    <name type="scientific">Hymenobacter lutimineralis</name>
    <dbReference type="NCBI Taxonomy" id="2606448"/>
    <lineage>
        <taxon>Bacteria</taxon>
        <taxon>Pseudomonadati</taxon>
        <taxon>Bacteroidota</taxon>
        <taxon>Cytophagia</taxon>
        <taxon>Cytophagales</taxon>
        <taxon>Hymenobacteraceae</taxon>
        <taxon>Hymenobacter</taxon>
    </lineage>
</organism>
<evidence type="ECO:0000256" key="1">
    <source>
        <dbReference type="SAM" id="Phobius"/>
    </source>
</evidence>
<keyword evidence="3" id="KW-1185">Reference proteome</keyword>
<dbReference type="RefSeq" id="WP_149070988.1">
    <property type="nucleotide sequence ID" value="NZ_VTHL01000010.1"/>
</dbReference>